<dbReference type="AlphaFoldDB" id="A0A7E5WVX0"/>
<proteinExistence type="predicted"/>
<organism evidence="1 2">
    <name type="scientific">Trichoplusia ni</name>
    <name type="common">Cabbage looper</name>
    <dbReference type="NCBI Taxonomy" id="7111"/>
    <lineage>
        <taxon>Eukaryota</taxon>
        <taxon>Metazoa</taxon>
        <taxon>Ecdysozoa</taxon>
        <taxon>Arthropoda</taxon>
        <taxon>Hexapoda</taxon>
        <taxon>Insecta</taxon>
        <taxon>Pterygota</taxon>
        <taxon>Neoptera</taxon>
        <taxon>Endopterygota</taxon>
        <taxon>Lepidoptera</taxon>
        <taxon>Glossata</taxon>
        <taxon>Ditrysia</taxon>
        <taxon>Noctuoidea</taxon>
        <taxon>Noctuidae</taxon>
        <taxon>Plusiinae</taxon>
        <taxon>Trichoplusia</taxon>
    </lineage>
</organism>
<evidence type="ECO:0000313" key="1">
    <source>
        <dbReference type="Proteomes" id="UP000322000"/>
    </source>
</evidence>
<dbReference type="OrthoDB" id="8065733at2759"/>
<dbReference type="RefSeq" id="XP_026744684.1">
    <property type="nucleotide sequence ID" value="XM_026888883.1"/>
</dbReference>
<gene>
    <name evidence="2" type="primary">LOC113506021</name>
</gene>
<protein>
    <submittedName>
        <fullName evidence="2">Uncharacterized protein LOC113506021</fullName>
    </submittedName>
</protein>
<reference evidence="2" key="1">
    <citation type="submission" date="2025-08" db="UniProtKB">
        <authorList>
            <consortium name="RefSeq"/>
        </authorList>
    </citation>
    <scope>IDENTIFICATION</scope>
</reference>
<dbReference type="Proteomes" id="UP000322000">
    <property type="component" value="Chromosome 28"/>
</dbReference>
<dbReference type="InParanoid" id="A0A7E5WVX0"/>
<dbReference type="GeneID" id="113506021"/>
<sequence>MQSSVQLTCKSLYSEYKFDTQALIMKKLTNKLPNSTFEKTNLPHLENLKLADPDFNISRPVDLLLGADVYSEILLDGVLRGKQSSPVAQETHLGWILCGKLKTFNCHVTLCELTKFWESEDIITSNKGNNDEDVCEEYYKNTVKRDSENKYIVKKPLIPNFEEKLGTSKSTAISQFLQLEKRLNKDKKLSIMYRDFINEYIKLNHMKPSCPASPSVPECYLPHHGVLREHSTTTKLRVVFNASQKTSTGFSLNNLLEKGPTYITIFKPFY</sequence>
<accession>A0A7E5WVX0</accession>
<dbReference type="PANTHER" id="PTHR47331">
    <property type="entry name" value="PHD-TYPE DOMAIN-CONTAINING PROTEIN"/>
    <property type="match status" value="1"/>
</dbReference>
<name>A0A7E5WVX0_TRINI</name>
<dbReference type="PANTHER" id="PTHR47331:SF5">
    <property type="entry name" value="RIBONUCLEASE H"/>
    <property type="match status" value="1"/>
</dbReference>
<keyword evidence="1" id="KW-1185">Reference proteome</keyword>
<evidence type="ECO:0000313" key="2">
    <source>
        <dbReference type="RefSeq" id="XP_026744684.1"/>
    </source>
</evidence>
<dbReference type="KEGG" id="tnl:113506021"/>